<reference evidence="3" key="1">
    <citation type="submission" date="2024-07" db="EMBL/GenBank/DDBJ databases">
        <title>Two chromosome-level genome assemblies of Korean endemic species Abeliophyllum distichum and Forsythia ovata (Oleaceae).</title>
        <authorList>
            <person name="Jang H."/>
        </authorList>
    </citation>
    <scope>NUCLEOTIDE SEQUENCE [LARGE SCALE GENOMIC DNA]</scope>
</reference>
<feature type="compositionally biased region" description="Polar residues" evidence="1">
    <location>
        <begin position="98"/>
        <end position="110"/>
    </location>
</feature>
<evidence type="ECO:0000256" key="1">
    <source>
        <dbReference type="SAM" id="MobiDB-lite"/>
    </source>
</evidence>
<accession>A0ABD1Q3N3</accession>
<proteinExistence type="predicted"/>
<comment type="caution">
    <text evidence="2">The sequence shown here is derived from an EMBL/GenBank/DDBJ whole genome shotgun (WGS) entry which is preliminary data.</text>
</comment>
<name>A0ABD1Q3N3_9LAMI</name>
<feature type="compositionally biased region" description="Basic and acidic residues" evidence="1">
    <location>
        <begin position="57"/>
        <end position="77"/>
    </location>
</feature>
<sequence length="110" mass="12741">MSVVVTAMMNGTRSHPFKMSLSKNRPDTMHELLRRGDKYVDTEEAFFITKGMKDRKEIESNKKKTWDELKPREDKGKQKMTHPGLNRPSIGKDAHNTPLHTSRTNTLMEI</sequence>
<protein>
    <submittedName>
        <fullName evidence="2">Uncharacterized protein</fullName>
    </submittedName>
</protein>
<gene>
    <name evidence="2" type="ORF">Adt_37915</name>
</gene>
<dbReference type="Proteomes" id="UP001604336">
    <property type="component" value="Unassembled WGS sequence"/>
</dbReference>
<feature type="region of interest" description="Disordered" evidence="1">
    <location>
        <begin position="57"/>
        <end position="110"/>
    </location>
</feature>
<evidence type="ECO:0000313" key="2">
    <source>
        <dbReference type="EMBL" id="KAL2469779.1"/>
    </source>
</evidence>
<evidence type="ECO:0000313" key="3">
    <source>
        <dbReference type="Proteomes" id="UP001604336"/>
    </source>
</evidence>
<keyword evidence="3" id="KW-1185">Reference proteome</keyword>
<organism evidence="2 3">
    <name type="scientific">Abeliophyllum distichum</name>
    <dbReference type="NCBI Taxonomy" id="126358"/>
    <lineage>
        <taxon>Eukaryota</taxon>
        <taxon>Viridiplantae</taxon>
        <taxon>Streptophyta</taxon>
        <taxon>Embryophyta</taxon>
        <taxon>Tracheophyta</taxon>
        <taxon>Spermatophyta</taxon>
        <taxon>Magnoliopsida</taxon>
        <taxon>eudicotyledons</taxon>
        <taxon>Gunneridae</taxon>
        <taxon>Pentapetalae</taxon>
        <taxon>asterids</taxon>
        <taxon>lamiids</taxon>
        <taxon>Lamiales</taxon>
        <taxon>Oleaceae</taxon>
        <taxon>Forsythieae</taxon>
        <taxon>Abeliophyllum</taxon>
    </lineage>
</organism>
<dbReference type="AlphaFoldDB" id="A0ABD1Q3N3"/>
<dbReference type="EMBL" id="JBFOLK010000012">
    <property type="protein sequence ID" value="KAL2469779.1"/>
    <property type="molecule type" value="Genomic_DNA"/>
</dbReference>